<name>A0ABU8ZVU8_9PSED</name>
<comment type="caution">
    <text evidence="1">The sequence shown here is derived from an EMBL/GenBank/DDBJ whole genome shotgun (WGS) entry which is preliminary data.</text>
</comment>
<accession>A0ABU8ZVU8</accession>
<evidence type="ECO:0000313" key="1">
    <source>
        <dbReference type="EMBL" id="MEK2607945.1"/>
    </source>
</evidence>
<sequence>MSGTRIDLADIVVLPAFDRLQEGMRRLGAIASKALSESLRSGGDVAPAKLQFRKPTGPLSPPAFFGGTLTPAARTTTDSSLVFLCGVIARQAYELLPANPGLPDLIVGLGIWKCECGLEPEQRTLLEKFVRSLGDHLGSPDWHLTIHERDAYGPVIEVSSRLSLMGVYHLAKDDDWDDVASDFFHQRCETMLAMLTSLAGDGAVTMQTALHALTGED</sequence>
<dbReference type="EMBL" id="JBBNAW010000001">
    <property type="protein sequence ID" value="MEK2607945.1"/>
    <property type="molecule type" value="Genomic_DNA"/>
</dbReference>
<organism evidence="1 2">
    <name type="scientific">Pseudomonas shirazensis</name>
    <dbReference type="NCBI Taxonomy" id="2745494"/>
    <lineage>
        <taxon>Bacteria</taxon>
        <taxon>Pseudomonadati</taxon>
        <taxon>Pseudomonadota</taxon>
        <taxon>Gammaproteobacteria</taxon>
        <taxon>Pseudomonadales</taxon>
        <taxon>Pseudomonadaceae</taxon>
        <taxon>Pseudomonas</taxon>
    </lineage>
</organism>
<gene>
    <name evidence="1" type="ORF">WLF18_02330</name>
</gene>
<proteinExistence type="predicted"/>
<protein>
    <submittedName>
        <fullName evidence="1">Uncharacterized protein</fullName>
    </submittedName>
</protein>
<keyword evidence="2" id="KW-1185">Reference proteome</keyword>
<dbReference type="Proteomes" id="UP001386972">
    <property type="component" value="Unassembled WGS sequence"/>
</dbReference>
<evidence type="ECO:0000313" key="2">
    <source>
        <dbReference type="Proteomes" id="UP001386972"/>
    </source>
</evidence>
<reference evidence="1 2" key="1">
    <citation type="submission" date="2024-03" db="EMBL/GenBank/DDBJ databases">
        <title>Screening, Identification and Application of a Plant Lactobacillus Strain.</title>
        <authorList>
            <person name="Li Y.L."/>
        </authorList>
    </citation>
    <scope>NUCLEOTIDE SEQUENCE [LARGE SCALE GENOMIC DNA]</scope>
    <source>
        <strain evidence="1 2">JDB</strain>
    </source>
</reference>
<dbReference type="RefSeq" id="WP_340610256.1">
    <property type="nucleotide sequence ID" value="NZ_JBBNAW010000001.1"/>
</dbReference>